<evidence type="ECO:0000313" key="2">
    <source>
        <dbReference type="EMBL" id="NML12594.1"/>
    </source>
</evidence>
<feature type="compositionally biased region" description="Basic and acidic residues" evidence="1">
    <location>
        <begin position="109"/>
        <end position="121"/>
    </location>
</feature>
<feature type="region of interest" description="Disordered" evidence="1">
    <location>
        <begin position="98"/>
        <end position="121"/>
    </location>
</feature>
<dbReference type="AlphaFoldDB" id="A0A7X9ZVQ3"/>
<gene>
    <name evidence="2" type="ORF">HHL08_21085</name>
</gene>
<evidence type="ECO:0000313" key="3">
    <source>
        <dbReference type="Proteomes" id="UP000519023"/>
    </source>
</evidence>
<organism evidence="2 3">
    <name type="scientific">Sphingobium psychrophilum</name>
    <dbReference type="NCBI Taxonomy" id="2728834"/>
    <lineage>
        <taxon>Bacteria</taxon>
        <taxon>Pseudomonadati</taxon>
        <taxon>Pseudomonadota</taxon>
        <taxon>Alphaproteobacteria</taxon>
        <taxon>Sphingomonadales</taxon>
        <taxon>Sphingomonadaceae</taxon>
        <taxon>Sphingobium</taxon>
    </lineage>
</organism>
<dbReference type="Proteomes" id="UP000519023">
    <property type="component" value="Unassembled WGS sequence"/>
</dbReference>
<reference evidence="2 3" key="1">
    <citation type="submission" date="2020-04" db="EMBL/GenBank/DDBJ databases">
        <title>Sphingobium sp. AR-3-1 isolated from Arctic soil.</title>
        <authorList>
            <person name="Dahal R.H."/>
            <person name="Chaudhary D.K."/>
        </authorList>
    </citation>
    <scope>NUCLEOTIDE SEQUENCE [LARGE SCALE GENOMIC DNA]</scope>
    <source>
        <strain evidence="2 3">AR-3-1</strain>
    </source>
</reference>
<name>A0A7X9ZVQ3_9SPHN</name>
<evidence type="ECO:0000256" key="1">
    <source>
        <dbReference type="SAM" id="MobiDB-lite"/>
    </source>
</evidence>
<dbReference type="RefSeq" id="WP_169574945.1">
    <property type="nucleotide sequence ID" value="NZ_JABBFV010000023.1"/>
</dbReference>
<protein>
    <submittedName>
        <fullName evidence="2">Uncharacterized protein</fullName>
    </submittedName>
</protein>
<keyword evidence="3" id="KW-1185">Reference proteome</keyword>
<accession>A0A7X9ZVQ3</accession>
<proteinExistence type="predicted"/>
<dbReference type="EMBL" id="JABBFV010000023">
    <property type="protein sequence ID" value="NML12594.1"/>
    <property type="molecule type" value="Genomic_DNA"/>
</dbReference>
<sequence>MTNRQYSLHRTSQGHCLSAAFRAKGGDRAGCPVEEHMSKDRPQDVRDIVVRMEQRPSNPVRRARLMVEQEVPPARRGPGWDRHWRELEAYLDEGIAWTMPQGLDDTQSEDDKKRADPKTSP</sequence>
<comment type="caution">
    <text evidence="2">The sequence shown here is derived from an EMBL/GenBank/DDBJ whole genome shotgun (WGS) entry which is preliminary data.</text>
</comment>